<feature type="region of interest" description="Disordered" evidence="1">
    <location>
        <begin position="271"/>
        <end position="291"/>
    </location>
</feature>
<evidence type="ECO:0000256" key="2">
    <source>
        <dbReference type="SAM" id="Phobius"/>
    </source>
</evidence>
<dbReference type="AlphaFoldDB" id="A0A1R0GY21"/>
<organism evidence="3 4">
    <name type="scientific">Smittium mucronatum</name>
    <dbReference type="NCBI Taxonomy" id="133383"/>
    <lineage>
        <taxon>Eukaryota</taxon>
        <taxon>Fungi</taxon>
        <taxon>Fungi incertae sedis</taxon>
        <taxon>Zoopagomycota</taxon>
        <taxon>Kickxellomycotina</taxon>
        <taxon>Harpellomycetes</taxon>
        <taxon>Harpellales</taxon>
        <taxon>Legeriomycetaceae</taxon>
        <taxon>Smittium</taxon>
    </lineage>
</organism>
<evidence type="ECO:0000256" key="1">
    <source>
        <dbReference type="SAM" id="MobiDB-lite"/>
    </source>
</evidence>
<gene>
    <name evidence="3" type="ORF">AYI68_g4088</name>
</gene>
<keyword evidence="2" id="KW-1133">Transmembrane helix</keyword>
<proteinExistence type="predicted"/>
<sequence>MRISSKNSLGSSNDGLSSFARKKRWVSDLASDSKRKFTNLFKKNKSNDLTSDDDDDEDYVKSLGLITPLPKKFGESVVVTDINTEEKTQLPRNLHYSTNLNKNVASTAVLKFKENQKRARMLILRLSLFPIVPLFTQLFQRIDMFVNGVRIGFGDGNPVDPRSDRIAGIFLYFMYSLQGSLNLIIFLLNPTVLASLKLIFRQFRNTDLGKSKFKENEFDFKMTHESPPANDHRLNINGKSGKGGHKSPSIESNDSPETLIMNYILKNSYNKVEKSPRPKRQEEIKKAETSNSYKKLSFDSAELSHSYDNVNEYNIDISSINTSQMNSPISNSELDDFATYGGKKVGANPSQDNSGSINDISNFGMNKKVDPKGPKWFSNI</sequence>
<keyword evidence="2" id="KW-0812">Transmembrane</keyword>
<evidence type="ECO:0000313" key="4">
    <source>
        <dbReference type="Proteomes" id="UP000187455"/>
    </source>
</evidence>
<accession>A0A1R0GY21</accession>
<comment type="caution">
    <text evidence="3">The sequence shown here is derived from an EMBL/GenBank/DDBJ whole genome shotgun (WGS) entry which is preliminary data.</text>
</comment>
<keyword evidence="2" id="KW-0472">Membrane</keyword>
<feature type="transmembrane region" description="Helical" evidence="2">
    <location>
        <begin position="122"/>
        <end position="139"/>
    </location>
</feature>
<name>A0A1R0GY21_9FUNG</name>
<dbReference type="OrthoDB" id="10591579at2759"/>
<feature type="compositionally biased region" description="Basic and acidic residues" evidence="1">
    <location>
        <begin position="224"/>
        <end position="234"/>
    </location>
</feature>
<feature type="compositionally biased region" description="Basic and acidic residues" evidence="1">
    <location>
        <begin position="271"/>
        <end position="288"/>
    </location>
</feature>
<keyword evidence="4" id="KW-1185">Reference proteome</keyword>
<feature type="compositionally biased region" description="Polar residues" evidence="1">
    <location>
        <begin position="348"/>
        <end position="364"/>
    </location>
</feature>
<reference evidence="3 4" key="1">
    <citation type="journal article" date="2016" name="Mol. Biol. Evol.">
        <title>Genome-Wide Survey of Gut Fungi (Harpellales) Reveals the First Horizontally Transferred Ubiquitin Gene from a Mosquito Host.</title>
        <authorList>
            <person name="Wang Y."/>
            <person name="White M.M."/>
            <person name="Kvist S."/>
            <person name="Moncalvo J.M."/>
        </authorList>
    </citation>
    <scope>NUCLEOTIDE SEQUENCE [LARGE SCALE GENOMIC DNA]</scope>
    <source>
        <strain evidence="3 4">ALG-7-W6</strain>
    </source>
</reference>
<dbReference type="Proteomes" id="UP000187455">
    <property type="component" value="Unassembled WGS sequence"/>
</dbReference>
<dbReference type="EMBL" id="LSSL01002152">
    <property type="protein sequence ID" value="OLY81803.1"/>
    <property type="molecule type" value="Genomic_DNA"/>
</dbReference>
<evidence type="ECO:0000313" key="3">
    <source>
        <dbReference type="EMBL" id="OLY81803.1"/>
    </source>
</evidence>
<feature type="region of interest" description="Disordered" evidence="1">
    <location>
        <begin position="341"/>
        <end position="380"/>
    </location>
</feature>
<feature type="region of interest" description="Disordered" evidence="1">
    <location>
        <begin position="224"/>
        <end position="255"/>
    </location>
</feature>
<protein>
    <submittedName>
        <fullName evidence="3">Uncharacterized protein</fullName>
    </submittedName>
</protein>